<keyword evidence="4" id="KW-0812">Transmembrane</keyword>
<feature type="compositionally biased region" description="Acidic residues" evidence="3">
    <location>
        <begin position="91"/>
        <end position="100"/>
    </location>
</feature>
<keyword evidence="4" id="KW-1133">Transmembrane helix</keyword>
<evidence type="ECO:0000256" key="1">
    <source>
        <dbReference type="ARBA" id="ARBA00004477"/>
    </source>
</evidence>
<comment type="caution">
    <text evidence="5">The sequence shown here is derived from an EMBL/GenBank/DDBJ whole genome shotgun (WGS) entry which is preliminary data.</text>
</comment>
<sequence length="219" mass="24593">MKSRKKGTPINFRCRLLDDCNKLLKRGSNTYFNVTFAAYFAGLLLTIFVMHVFKHAQPALLYLVPACLSAPVLLSLVKGDFKALLQYEDHPSDEEGEEKEAEDKKTGKKDNQEILCRSVGFLLDGVGWEPVQPGFTKSRTSLRVPSQFSRAAVSIFMTGRYCVAFNFENSIPIYVVFTSYPLSFPRGTAVVPNNPRVKISPLSFTCAQQMRSTPLNYLC</sequence>
<keyword evidence="2" id="KW-0256">Endoplasmic reticulum</keyword>
<dbReference type="GO" id="GO:0033619">
    <property type="term" value="P:membrane protein proteolysis"/>
    <property type="evidence" value="ECO:0007669"/>
    <property type="project" value="TreeGrafter"/>
</dbReference>
<dbReference type="OrthoDB" id="29661at2759"/>
<dbReference type="InterPro" id="IPR007369">
    <property type="entry name" value="Peptidase_A22B_SPP"/>
</dbReference>
<dbReference type="Proteomes" id="UP000324222">
    <property type="component" value="Unassembled WGS sequence"/>
</dbReference>
<evidence type="ECO:0000313" key="6">
    <source>
        <dbReference type="Proteomes" id="UP000324222"/>
    </source>
</evidence>
<protein>
    <submittedName>
        <fullName evidence="5">Minor histocompatibility antigen H13</fullName>
    </submittedName>
</protein>
<organism evidence="5 6">
    <name type="scientific">Portunus trituberculatus</name>
    <name type="common">Swimming crab</name>
    <name type="synonym">Neptunus trituberculatus</name>
    <dbReference type="NCBI Taxonomy" id="210409"/>
    <lineage>
        <taxon>Eukaryota</taxon>
        <taxon>Metazoa</taxon>
        <taxon>Ecdysozoa</taxon>
        <taxon>Arthropoda</taxon>
        <taxon>Crustacea</taxon>
        <taxon>Multicrustacea</taxon>
        <taxon>Malacostraca</taxon>
        <taxon>Eumalacostraca</taxon>
        <taxon>Eucarida</taxon>
        <taxon>Decapoda</taxon>
        <taxon>Pleocyemata</taxon>
        <taxon>Brachyura</taxon>
        <taxon>Eubrachyura</taxon>
        <taxon>Portunoidea</taxon>
        <taxon>Portunidae</taxon>
        <taxon>Portuninae</taxon>
        <taxon>Portunus</taxon>
    </lineage>
</organism>
<dbReference type="GO" id="GO:0042500">
    <property type="term" value="F:aspartic endopeptidase activity, intramembrane cleaving"/>
    <property type="evidence" value="ECO:0007669"/>
    <property type="project" value="InterPro"/>
</dbReference>
<comment type="subcellular location">
    <subcellularLocation>
        <location evidence="1">Endoplasmic reticulum membrane</location>
        <topology evidence="1">Multi-pass membrane protein</topology>
    </subcellularLocation>
</comment>
<evidence type="ECO:0000313" key="5">
    <source>
        <dbReference type="EMBL" id="MPC11035.1"/>
    </source>
</evidence>
<feature type="region of interest" description="Disordered" evidence="3">
    <location>
        <begin position="90"/>
        <end position="109"/>
    </location>
</feature>
<dbReference type="AlphaFoldDB" id="A0A5B7CPB4"/>
<evidence type="ECO:0000256" key="2">
    <source>
        <dbReference type="ARBA" id="ARBA00022824"/>
    </source>
</evidence>
<dbReference type="GO" id="GO:0098554">
    <property type="term" value="C:cytoplasmic side of endoplasmic reticulum membrane"/>
    <property type="evidence" value="ECO:0007669"/>
    <property type="project" value="TreeGrafter"/>
</dbReference>
<proteinExistence type="predicted"/>
<feature type="transmembrane region" description="Helical" evidence="4">
    <location>
        <begin position="31"/>
        <end position="53"/>
    </location>
</feature>
<gene>
    <name evidence="5" type="primary">HM13_1</name>
    <name evidence="5" type="ORF">E2C01_003689</name>
</gene>
<dbReference type="EMBL" id="VSRR010000142">
    <property type="protein sequence ID" value="MPC11035.1"/>
    <property type="molecule type" value="Genomic_DNA"/>
</dbReference>
<name>A0A5B7CPB4_PORTR</name>
<feature type="transmembrane region" description="Helical" evidence="4">
    <location>
        <begin position="59"/>
        <end position="77"/>
    </location>
</feature>
<dbReference type="PANTHER" id="PTHR12174">
    <property type="entry name" value="SIGNAL PEPTIDE PEPTIDASE"/>
    <property type="match status" value="1"/>
</dbReference>
<evidence type="ECO:0000256" key="4">
    <source>
        <dbReference type="SAM" id="Phobius"/>
    </source>
</evidence>
<accession>A0A5B7CPB4</accession>
<dbReference type="Pfam" id="PF04258">
    <property type="entry name" value="Peptidase_A22B"/>
    <property type="match status" value="1"/>
</dbReference>
<evidence type="ECO:0000256" key="3">
    <source>
        <dbReference type="SAM" id="MobiDB-lite"/>
    </source>
</evidence>
<dbReference type="GO" id="GO:0006465">
    <property type="term" value="P:signal peptide processing"/>
    <property type="evidence" value="ECO:0007669"/>
    <property type="project" value="TreeGrafter"/>
</dbReference>
<keyword evidence="4" id="KW-0472">Membrane</keyword>
<dbReference type="PANTHER" id="PTHR12174:SF23">
    <property type="entry name" value="MINOR HISTOCOMPATIBILITY ANTIGEN H13"/>
    <property type="match status" value="1"/>
</dbReference>
<dbReference type="GO" id="GO:0098553">
    <property type="term" value="C:lumenal side of endoplasmic reticulum membrane"/>
    <property type="evidence" value="ECO:0007669"/>
    <property type="project" value="TreeGrafter"/>
</dbReference>
<keyword evidence="6" id="KW-1185">Reference proteome</keyword>
<reference evidence="5 6" key="1">
    <citation type="submission" date="2019-05" db="EMBL/GenBank/DDBJ databases">
        <title>Another draft genome of Portunus trituberculatus and its Hox gene families provides insights of decapod evolution.</title>
        <authorList>
            <person name="Jeong J.-H."/>
            <person name="Song I."/>
            <person name="Kim S."/>
            <person name="Choi T."/>
            <person name="Kim D."/>
            <person name="Ryu S."/>
            <person name="Kim W."/>
        </authorList>
    </citation>
    <scope>NUCLEOTIDE SEQUENCE [LARGE SCALE GENOMIC DNA]</scope>
    <source>
        <tissue evidence="5">Muscle</tissue>
    </source>
</reference>